<gene>
    <name evidence="2" type="ORF">ABIF29_001534</name>
    <name evidence="1" type="ORF">JOH49_009454</name>
</gene>
<evidence type="ECO:0000313" key="3">
    <source>
        <dbReference type="Proteomes" id="UP000673383"/>
    </source>
</evidence>
<dbReference type="EMBL" id="JBGBZA010000002">
    <property type="protein sequence ID" value="MEY9314735.1"/>
    <property type="molecule type" value="Genomic_DNA"/>
</dbReference>
<proteinExistence type="predicted"/>
<dbReference type="AlphaFoldDB" id="A0A4Q4K704"/>
<comment type="caution">
    <text evidence="1">The sequence shown here is derived from an EMBL/GenBank/DDBJ whole genome shotgun (WGS) entry which is preliminary data.</text>
</comment>
<keyword evidence="4" id="KW-1185">Reference proteome</keyword>
<sequence>MEQYSGVFDPEELSVLGSLFDGAINALPPSMRTPENRTAVAKLILDSTESGASRLACLMNLLIIISPKG</sequence>
<reference evidence="2 4" key="2">
    <citation type="submission" date="2024-07" db="EMBL/GenBank/DDBJ databases">
        <title>Genomic Encyclopedia of Type Strains, Phase V (KMG-V): Genome sequencing to study the core and pangenomes of soil and plant-associated prokaryotes.</title>
        <authorList>
            <person name="Whitman W."/>
        </authorList>
    </citation>
    <scope>NUCLEOTIDE SEQUENCE [LARGE SCALE GENOMIC DNA]</scope>
    <source>
        <strain evidence="2 4">USDA 415</strain>
    </source>
</reference>
<dbReference type="EMBL" id="JAFICZ010000001">
    <property type="protein sequence ID" value="MBP1299701.1"/>
    <property type="molecule type" value="Genomic_DNA"/>
</dbReference>
<dbReference type="RefSeq" id="WP_075968983.1">
    <property type="nucleotide sequence ID" value="NZ_BJNL01000082.1"/>
</dbReference>
<evidence type="ECO:0000313" key="1">
    <source>
        <dbReference type="EMBL" id="MBP1299701.1"/>
    </source>
</evidence>
<protein>
    <submittedName>
        <fullName evidence="1">Uncharacterized protein</fullName>
    </submittedName>
</protein>
<evidence type="ECO:0000313" key="2">
    <source>
        <dbReference type="EMBL" id="MEY9314735.1"/>
    </source>
</evidence>
<reference evidence="1" key="1">
    <citation type="submission" date="2021-02" db="EMBL/GenBank/DDBJ databases">
        <title>Genomic Encyclopedia of Type Strains, Phase IV (KMG-V): Genome sequencing to study the core and pangenomes of soil and plant-associated prokaryotes.</title>
        <authorList>
            <person name="Whitman W."/>
        </authorList>
    </citation>
    <scope>NUCLEOTIDE SEQUENCE</scope>
    <source>
        <strain evidence="1">USDA 406</strain>
    </source>
</reference>
<dbReference type="Proteomes" id="UP000673383">
    <property type="component" value="Unassembled WGS sequence"/>
</dbReference>
<dbReference type="Proteomes" id="UP001565471">
    <property type="component" value="Unassembled WGS sequence"/>
</dbReference>
<dbReference type="GeneID" id="92956828"/>
<evidence type="ECO:0000313" key="4">
    <source>
        <dbReference type="Proteomes" id="UP001565471"/>
    </source>
</evidence>
<accession>A0A4Q4K704</accession>
<name>A0A4Q4K704_BRAEL</name>
<organism evidence="1 3">
    <name type="scientific">Bradyrhizobium elkanii</name>
    <dbReference type="NCBI Taxonomy" id="29448"/>
    <lineage>
        <taxon>Bacteria</taxon>
        <taxon>Pseudomonadati</taxon>
        <taxon>Pseudomonadota</taxon>
        <taxon>Alphaproteobacteria</taxon>
        <taxon>Hyphomicrobiales</taxon>
        <taxon>Nitrobacteraceae</taxon>
        <taxon>Bradyrhizobium</taxon>
    </lineage>
</organism>